<feature type="region of interest" description="Disordered" evidence="1">
    <location>
        <begin position="131"/>
        <end position="165"/>
    </location>
</feature>
<name>G0MJQ8_CAEBE</name>
<keyword evidence="3" id="KW-1185">Reference proteome</keyword>
<dbReference type="InParanoid" id="G0MJQ8"/>
<protein>
    <submittedName>
        <fullName evidence="2">Uncharacterized protein</fullName>
    </submittedName>
</protein>
<proteinExistence type="predicted"/>
<evidence type="ECO:0000256" key="1">
    <source>
        <dbReference type="SAM" id="MobiDB-lite"/>
    </source>
</evidence>
<reference evidence="3" key="1">
    <citation type="submission" date="2011-07" db="EMBL/GenBank/DDBJ databases">
        <authorList>
            <consortium name="Caenorhabditis brenneri Sequencing and Analysis Consortium"/>
            <person name="Wilson R.K."/>
        </authorList>
    </citation>
    <scope>NUCLEOTIDE SEQUENCE [LARGE SCALE GENOMIC DNA]</scope>
    <source>
        <strain evidence="3">PB2801</strain>
    </source>
</reference>
<dbReference type="HOGENOM" id="CLU_066944_1_0_1"/>
<dbReference type="PANTHER" id="PTHR34005">
    <property type="entry name" value="PROTEIN CBG15054-RELATED"/>
    <property type="match status" value="1"/>
</dbReference>
<accession>G0MJQ8</accession>
<evidence type="ECO:0000313" key="3">
    <source>
        <dbReference type="Proteomes" id="UP000008068"/>
    </source>
</evidence>
<gene>
    <name evidence="2" type="ORF">CAEBREN_09015</name>
</gene>
<dbReference type="PANTHER" id="PTHR34005:SF1">
    <property type="entry name" value="PROTEIN CBG15054"/>
    <property type="match status" value="1"/>
</dbReference>
<dbReference type="EMBL" id="GL379797">
    <property type="protein sequence ID" value="EGT32376.1"/>
    <property type="molecule type" value="Genomic_DNA"/>
</dbReference>
<feature type="compositionally biased region" description="Basic and acidic residues" evidence="1">
    <location>
        <begin position="138"/>
        <end position="158"/>
    </location>
</feature>
<organism evidence="3">
    <name type="scientific">Caenorhabditis brenneri</name>
    <name type="common">Nematode worm</name>
    <dbReference type="NCBI Taxonomy" id="135651"/>
    <lineage>
        <taxon>Eukaryota</taxon>
        <taxon>Metazoa</taxon>
        <taxon>Ecdysozoa</taxon>
        <taxon>Nematoda</taxon>
        <taxon>Chromadorea</taxon>
        <taxon>Rhabditida</taxon>
        <taxon>Rhabditina</taxon>
        <taxon>Rhabditomorpha</taxon>
        <taxon>Rhabditoidea</taxon>
        <taxon>Rhabditidae</taxon>
        <taxon>Peloderinae</taxon>
        <taxon>Caenorhabditis</taxon>
    </lineage>
</organism>
<dbReference type="Proteomes" id="UP000008068">
    <property type="component" value="Unassembled WGS sequence"/>
</dbReference>
<dbReference type="AlphaFoldDB" id="G0MJQ8"/>
<evidence type="ECO:0000313" key="2">
    <source>
        <dbReference type="EMBL" id="EGT32376.1"/>
    </source>
</evidence>
<sequence length="234" mass="27037">MNQINDFMATVFKLYDRLPHEHEEVKTETGKKCYMLKPKMYVPVNARTISIKMDGYEHGEKCHDFEPPGGAAPGSHFTYQIIGDNRIQVINYVVDGKSDIAGFCIYIEHPKLSKLEYNWDLLNEMAKSVKTSTEPEIAGEKRNETNQQKIEEVPKETTELLSQESSEDDREWTVKYCSKLRRKVMNSTDTGKVVVHQEWSDRNNQMKIEKCEECTKVSLEKEGQPPTYSSIFIV</sequence>